<feature type="non-terminal residue" evidence="1">
    <location>
        <position position="59"/>
    </location>
</feature>
<accession>A0ABD0S0Y5</accession>
<evidence type="ECO:0000313" key="2">
    <source>
        <dbReference type="Proteomes" id="UP001529510"/>
    </source>
</evidence>
<dbReference type="AlphaFoldDB" id="A0ABD0S0Y5"/>
<sequence length="59" mass="7004">EIDPPFNLTYIMLNESVGELGRSVLLSWLYPIESQVREGWITLICELRYRHLAQPDNWK</sequence>
<feature type="non-terminal residue" evidence="1">
    <location>
        <position position="1"/>
    </location>
</feature>
<comment type="caution">
    <text evidence="1">The sequence shown here is derived from an EMBL/GenBank/DDBJ whole genome shotgun (WGS) entry which is preliminary data.</text>
</comment>
<dbReference type="EMBL" id="JAMKFB020000001">
    <property type="protein sequence ID" value="KAL0204464.1"/>
    <property type="molecule type" value="Genomic_DNA"/>
</dbReference>
<reference evidence="1 2" key="1">
    <citation type="submission" date="2024-05" db="EMBL/GenBank/DDBJ databases">
        <title>Genome sequencing and assembly of Indian major carp, Cirrhinus mrigala (Hamilton, 1822).</title>
        <authorList>
            <person name="Mohindra V."/>
            <person name="Chowdhury L.M."/>
            <person name="Lal K."/>
            <person name="Jena J.K."/>
        </authorList>
    </citation>
    <scope>NUCLEOTIDE SEQUENCE [LARGE SCALE GENOMIC DNA]</scope>
    <source>
        <strain evidence="1">CM1030</strain>
        <tissue evidence="1">Blood</tissue>
    </source>
</reference>
<dbReference type="Gene3D" id="2.60.40.10">
    <property type="entry name" value="Immunoglobulins"/>
    <property type="match status" value="1"/>
</dbReference>
<evidence type="ECO:0000313" key="1">
    <source>
        <dbReference type="EMBL" id="KAL0204464.1"/>
    </source>
</evidence>
<proteinExistence type="predicted"/>
<dbReference type="Proteomes" id="UP001529510">
    <property type="component" value="Unassembled WGS sequence"/>
</dbReference>
<dbReference type="InterPro" id="IPR013783">
    <property type="entry name" value="Ig-like_fold"/>
</dbReference>
<keyword evidence="2" id="KW-1185">Reference proteome</keyword>
<protein>
    <submittedName>
        <fullName evidence="1">Uncharacterized protein</fullName>
    </submittedName>
</protein>
<name>A0ABD0S0Y5_CIRMR</name>
<organism evidence="1 2">
    <name type="scientific">Cirrhinus mrigala</name>
    <name type="common">Mrigala</name>
    <dbReference type="NCBI Taxonomy" id="683832"/>
    <lineage>
        <taxon>Eukaryota</taxon>
        <taxon>Metazoa</taxon>
        <taxon>Chordata</taxon>
        <taxon>Craniata</taxon>
        <taxon>Vertebrata</taxon>
        <taxon>Euteleostomi</taxon>
        <taxon>Actinopterygii</taxon>
        <taxon>Neopterygii</taxon>
        <taxon>Teleostei</taxon>
        <taxon>Ostariophysi</taxon>
        <taxon>Cypriniformes</taxon>
        <taxon>Cyprinidae</taxon>
        <taxon>Labeoninae</taxon>
        <taxon>Labeonini</taxon>
        <taxon>Cirrhinus</taxon>
    </lineage>
</organism>
<gene>
    <name evidence="1" type="ORF">M9458_002482</name>
</gene>